<dbReference type="EMBL" id="OZ037947">
    <property type="protein sequence ID" value="CAL1707692.1"/>
    <property type="molecule type" value="Genomic_DNA"/>
</dbReference>
<protein>
    <recommendedName>
        <fullName evidence="7">G-alpha-domain-containing protein</fullName>
    </recommendedName>
</protein>
<sequence>MVNDVSDWPNVSIEDTEEQRAQAKKISDEIDDAIQRERRAKEEKRPPRKVLLLGTWEGTTRNASEVNEPPFAGPSQSGKSTLLKNFHLLFAPKSFHAEAEAWRAVIHLNLAQSVNFILDNLSTPNTISPGNKLFLRQDAGPDVGQLRIRLSPLRQVEISLNQCLTVEHEATPRRPISLYNNILRTEGTSKSSIRGGSAWKALAKSQTLHSSIKSELQKTRSILDACRDDIVSLWSDPAVREQLKKQGTTLEDSSVFFLDNAFRVAARDYIPTADDILRARLETIGVEEHRIVMETADAGEEWIFYDIEGSRGQRVASWVPYFDDVHAIIFLVSMADFDQSLPDDPQVNRFADSFTLWKTVCENKLIAQTPVMLLLNKADLLQEKLSAGIFFAQFVKEFGDQPNDLKSVSKYFKTLFMAAHDIHSPKERRLFVQTTCAIDTQAMSLVLREVKEVILVAMLKGNMI</sequence>
<feature type="region of interest" description="Disordered" evidence="4">
    <location>
        <begin position="1"/>
        <end position="46"/>
    </location>
</feature>
<keyword evidence="6" id="KW-1185">Reference proteome</keyword>
<dbReference type="Proteomes" id="UP001497453">
    <property type="component" value="Chromosome 4"/>
</dbReference>
<gene>
    <name evidence="5" type="ORF">GFSPODELE1_LOCUS6486</name>
</gene>
<evidence type="ECO:0000256" key="3">
    <source>
        <dbReference type="ARBA" id="ARBA00023224"/>
    </source>
</evidence>
<dbReference type="InterPro" id="IPR027417">
    <property type="entry name" value="P-loop_NTPase"/>
</dbReference>
<reference evidence="6" key="1">
    <citation type="submission" date="2024-04" db="EMBL/GenBank/DDBJ databases">
        <authorList>
            <person name="Shaw F."/>
            <person name="Minotto A."/>
        </authorList>
    </citation>
    <scope>NUCLEOTIDE SEQUENCE [LARGE SCALE GENOMIC DNA]</scope>
</reference>
<evidence type="ECO:0000256" key="4">
    <source>
        <dbReference type="SAM" id="MobiDB-lite"/>
    </source>
</evidence>
<dbReference type="PROSITE" id="PS51882">
    <property type="entry name" value="G_ALPHA"/>
    <property type="match status" value="1"/>
</dbReference>
<organism evidence="5 6">
    <name type="scientific">Somion occarium</name>
    <dbReference type="NCBI Taxonomy" id="3059160"/>
    <lineage>
        <taxon>Eukaryota</taxon>
        <taxon>Fungi</taxon>
        <taxon>Dikarya</taxon>
        <taxon>Basidiomycota</taxon>
        <taxon>Agaricomycotina</taxon>
        <taxon>Agaricomycetes</taxon>
        <taxon>Polyporales</taxon>
        <taxon>Cerrenaceae</taxon>
        <taxon>Somion</taxon>
    </lineage>
</organism>
<evidence type="ECO:0000313" key="6">
    <source>
        <dbReference type="Proteomes" id="UP001497453"/>
    </source>
</evidence>
<dbReference type="SMART" id="SM00275">
    <property type="entry name" value="G_alpha"/>
    <property type="match status" value="1"/>
</dbReference>
<dbReference type="Pfam" id="PF00503">
    <property type="entry name" value="G-alpha"/>
    <property type="match status" value="1"/>
</dbReference>
<dbReference type="Gene3D" id="3.40.50.300">
    <property type="entry name" value="P-loop containing nucleotide triphosphate hydrolases"/>
    <property type="match status" value="2"/>
</dbReference>
<proteinExistence type="predicted"/>
<dbReference type="InterPro" id="IPR011025">
    <property type="entry name" value="GproteinA_insert"/>
</dbReference>
<dbReference type="PANTHER" id="PTHR10218:SF360">
    <property type="entry name" value="GUANINE NUCLEOTIDE-BINDING PROTEIN SUBUNIT ALPHA HOMOLOG"/>
    <property type="match status" value="1"/>
</dbReference>
<dbReference type="PRINTS" id="PR00318">
    <property type="entry name" value="GPROTEINA"/>
</dbReference>
<feature type="compositionally biased region" description="Basic and acidic residues" evidence="4">
    <location>
        <begin position="18"/>
        <end position="45"/>
    </location>
</feature>
<keyword evidence="3" id="KW-0807">Transducer</keyword>
<evidence type="ECO:0000313" key="5">
    <source>
        <dbReference type="EMBL" id="CAL1707692.1"/>
    </source>
</evidence>
<dbReference type="PANTHER" id="PTHR10218">
    <property type="entry name" value="GTP-BINDING PROTEIN ALPHA SUBUNIT"/>
    <property type="match status" value="1"/>
</dbReference>
<evidence type="ECO:0000256" key="2">
    <source>
        <dbReference type="ARBA" id="ARBA00023134"/>
    </source>
</evidence>
<name>A0ABP1DKJ9_9APHY</name>
<evidence type="ECO:0008006" key="7">
    <source>
        <dbReference type="Google" id="ProtNLM"/>
    </source>
</evidence>
<keyword evidence="1" id="KW-0547">Nucleotide-binding</keyword>
<accession>A0ABP1DKJ9</accession>
<evidence type="ECO:0000256" key="1">
    <source>
        <dbReference type="ARBA" id="ARBA00022741"/>
    </source>
</evidence>
<dbReference type="SUPFAM" id="SSF52540">
    <property type="entry name" value="P-loop containing nucleoside triphosphate hydrolases"/>
    <property type="match status" value="1"/>
</dbReference>
<dbReference type="InterPro" id="IPR001019">
    <property type="entry name" value="Gprotein_alpha_su"/>
</dbReference>
<keyword evidence="2" id="KW-0342">GTP-binding</keyword>
<dbReference type="SUPFAM" id="SSF47895">
    <property type="entry name" value="Transducin (alpha subunit), insertion domain"/>
    <property type="match status" value="1"/>
</dbReference>